<dbReference type="Proteomes" id="UP000076586">
    <property type="component" value="Unassembled WGS sequence"/>
</dbReference>
<dbReference type="EMBL" id="BDCR01000003">
    <property type="protein sequence ID" value="GAT62926.1"/>
    <property type="molecule type" value="Genomic_DNA"/>
</dbReference>
<evidence type="ECO:0000256" key="7">
    <source>
        <dbReference type="RuleBase" id="RU003792"/>
    </source>
</evidence>
<evidence type="ECO:0000256" key="5">
    <source>
        <dbReference type="PIRSR" id="PIRSR001430-1"/>
    </source>
</evidence>
<evidence type="ECO:0000259" key="8">
    <source>
        <dbReference type="Pfam" id="PF01416"/>
    </source>
</evidence>
<dbReference type="AlphaFoldDB" id="A0A170ZQY4"/>
<evidence type="ECO:0000313" key="9">
    <source>
        <dbReference type="EMBL" id="GAT62926.1"/>
    </source>
</evidence>
<protein>
    <recommendedName>
        <fullName evidence="4">tRNA pseudouridine synthase A</fullName>
        <ecNumber evidence="4">5.4.99.12</ecNumber>
    </recommendedName>
    <alternativeName>
        <fullName evidence="4">tRNA pseudouridine(38-40) synthase</fullName>
    </alternativeName>
    <alternativeName>
        <fullName evidence="4">tRNA pseudouridylate synthase I</fullName>
    </alternativeName>
    <alternativeName>
        <fullName evidence="4">tRNA-uridine isomerase I</fullName>
    </alternativeName>
</protein>
<proteinExistence type="inferred from homology"/>
<feature type="active site" description="Nucleophile" evidence="4 5">
    <location>
        <position position="53"/>
    </location>
</feature>
<dbReference type="STRING" id="681398.PJIAN_3237"/>
<dbReference type="InterPro" id="IPR020094">
    <property type="entry name" value="TruA/RsuA/RluB/E/F_N"/>
</dbReference>
<dbReference type="OrthoDB" id="9811823at2"/>
<dbReference type="Gene3D" id="3.30.70.580">
    <property type="entry name" value="Pseudouridine synthase I, catalytic domain, N-terminal subdomain"/>
    <property type="match status" value="1"/>
</dbReference>
<comment type="catalytic activity">
    <reaction evidence="4 7">
        <text>uridine(38/39/40) in tRNA = pseudouridine(38/39/40) in tRNA</text>
        <dbReference type="Rhea" id="RHEA:22376"/>
        <dbReference type="Rhea" id="RHEA-COMP:10085"/>
        <dbReference type="Rhea" id="RHEA-COMP:10087"/>
        <dbReference type="ChEBI" id="CHEBI:65314"/>
        <dbReference type="ChEBI" id="CHEBI:65315"/>
        <dbReference type="EC" id="5.4.99.12"/>
    </reaction>
</comment>
<dbReference type="PIRSF" id="PIRSF001430">
    <property type="entry name" value="tRNA_psdUrid_synth"/>
    <property type="match status" value="1"/>
</dbReference>
<dbReference type="EC" id="5.4.99.12" evidence="4"/>
<dbReference type="PANTHER" id="PTHR11142">
    <property type="entry name" value="PSEUDOURIDYLATE SYNTHASE"/>
    <property type="match status" value="1"/>
</dbReference>
<keyword evidence="3 4" id="KW-0413">Isomerase</keyword>
<keyword evidence="10" id="KW-1185">Reference proteome</keyword>
<comment type="caution">
    <text evidence="4">Lacks conserved residue(s) required for the propagation of feature annotation.</text>
</comment>
<dbReference type="GO" id="GO:0160147">
    <property type="term" value="F:tRNA pseudouridine(38-40) synthase activity"/>
    <property type="evidence" value="ECO:0007669"/>
    <property type="project" value="UniProtKB-EC"/>
</dbReference>
<dbReference type="InterPro" id="IPR020103">
    <property type="entry name" value="PsdUridine_synth_cat_dom_sf"/>
</dbReference>
<accession>A0A170ZQY4</accession>
<name>A0A170ZQY4_9BACT</name>
<dbReference type="InterPro" id="IPR001406">
    <property type="entry name" value="PsdUridine_synth_TruA"/>
</dbReference>
<comment type="caution">
    <text evidence="9">The sequence shown here is derived from an EMBL/GenBank/DDBJ whole genome shotgun (WGS) entry which is preliminary data.</text>
</comment>
<dbReference type="PANTHER" id="PTHR11142:SF0">
    <property type="entry name" value="TRNA PSEUDOURIDINE SYNTHASE-LIKE 1"/>
    <property type="match status" value="1"/>
</dbReference>
<comment type="subunit">
    <text evidence="4">Homodimer.</text>
</comment>
<evidence type="ECO:0000256" key="1">
    <source>
        <dbReference type="ARBA" id="ARBA00009375"/>
    </source>
</evidence>
<feature type="binding site" evidence="4 6">
    <location>
        <position position="111"/>
    </location>
    <ligand>
        <name>substrate</name>
    </ligand>
</feature>
<dbReference type="Pfam" id="PF01416">
    <property type="entry name" value="PseudoU_synth_1"/>
    <property type="match status" value="2"/>
</dbReference>
<sequence>MKRRYFIWLSYNGTHYHGWQIQPNGVSVQEKLQESISLLMRLHTDVIGAGRTDAGVHARTMVAHFDAEEIEQPELFLKKLNGVLPNDISVWDLKKVKLGAHARFDAINRTYEYWVTPEKNPFHLESAARVHSPLDFEAMNQAAAVLPEYIDFTSFSKLHTDVKTNNCTIIQAYWAKRGDIWVFTITANRFLRNMVRAIVGTLLKVGRGQLTEKDFRAIIEAKDRGKAGSSAYAHGLYLTDVAYPDSIFESDECAR</sequence>
<dbReference type="CDD" id="cd02570">
    <property type="entry name" value="PseudoU_synth_EcTruA"/>
    <property type="match status" value="1"/>
</dbReference>
<evidence type="ECO:0000313" key="10">
    <source>
        <dbReference type="Proteomes" id="UP000076586"/>
    </source>
</evidence>
<dbReference type="Gene3D" id="3.30.70.660">
    <property type="entry name" value="Pseudouridine synthase I, catalytic domain, C-terminal subdomain"/>
    <property type="match status" value="1"/>
</dbReference>
<comment type="similarity">
    <text evidence="1 4 7">Belongs to the tRNA pseudouridine synthase TruA family.</text>
</comment>
<gene>
    <name evidence="4" type="primary">truA</name>
    <name evidence="9" type="ORF">PJIAN_3237</name>
</gene>
<feature type="domain" description="Pseudouridine synthase I TruA alpha/beta" evidence="8">
    <location>
        <begin position="151"/>
        <end position="244"/>
    </location>
</feature>
<reference evidence="10" key="2">
    <citation type="journal article" date="2017" name="Genome Announc.">
        <title>Draft genome sequence of Paludibacter jiangxiensis NM7(T), a propionate-producing fermentative bacterium.</title>
        <authorList>
            <person name="Qiu Y.-L."/>
            <person name="Tourlousse D.M."/>
            <person name="Matsuura N."/>
            <person name="Ohashi A."/>
            <person name="Sekiguchi Y."/>
        </authorList>
    </citation>
    <scope>NUCLEOTIDE SEQUENCE [LARGE SCALE GENOMIC DNA]</scope>
    <source>
        <strain evidence="10">NM7</strain>
    </source>
</reference>
<feature type="domain" description="Pseudouridine synthase I TruA alpha/beta" evidence="8">
    <location>
        <begin position="10"/>
        <end position="105"/>
    </location>
</feature>
<evidence type="ECO:0000256" key="6">
    <source>
        <dbReference type="PIRSR" id="PIRSR001430-2"/>
    </source>
</evidence>
<keyword evidence="2 4" id="KW-0819">tRNA processing</keyword>
<dbReference type="NCBIfam" id="TIGR00071">
    <property type="entry name" value="hisT_truA"/>
    <property type="match status" value="1"/>
</dbReference>
<dbReference type="GO" id="GO:0003723">
    <property type="term" value="F:RNA binding"/>
    <property type="evidence" value="ECO:0007669"/>
    <property type="project" value="InterPro"/>
</dbReference>
<dbReference type="RefSeq" id="WP_068703668.1">
    <property type="nucleotide sequence ID" value="NZ_BDCR01000003.1"/>
</dbReference>
<evidence type="ECO:0000256" key="3">
    <source>
        <dbReference type="ARBA" id="ARBA00023235"/>
    </source>
</evidence>
<dbReference type="FunFam" id="3.30.70.580:FF:000001">
    <property type="entry name" value="tRNA pseudouridine synthase A"/>
    <property type="match status" value="1"/>
</dbReference>
<dbReference type="HAMAP" id="MF_00171">
    <property type="entry name" value="TruA"/>
    <property type="match status" value="1"/>
</dbReference>
<evidence type="ECO:0000256" key="2">
    <source>
        <dbReference type="ARBA" id="ARBA00022694"/>
    </source>
</evidence>
<comment type="function">
    <text evidence="4">Formation of pseudouridine at positions 38, 39 and 40 in the anticodon stem and loop of transfer RNAs.</text>
</comment>
<evidence type="ECO:0000256" key="4">
    <source>
        <dbReference type="HAMAP-Rule" id="MF_00171"/>
    </source>
</evidence>
<organism evidence="9 10">
    <name type="scientific">Paludibacter jiangxiensis</name>
    <dbReference type="NCBI Taxonomy" id="681398"/>
    <lineage>
        <taxon>Bacteria</taxon>
        <taxon>Pseudomonadati</taxon>
        <taxon>Bacteroidota</taxon>
        <taxon>Bacteroidia</taxon>
        <taxon>Bacteroidales</taxon>
        <taxon>Paludibacteraceae</taxon>
        <taxon>Paludibacter</taxon>
    </lineage>
</organism>
<dbReference type="SUPFAM" id="SSF55120">
    <property type="entry name" value="Pseudouridine synthase"/>
    <property type="match status" value="1"/>
</dbReference>
<dbReference type="InterPro" id="IPR020097">
    <property type="entry name" value="PsdUridine_synth_TruA_a/b_dom"/>
</dbReference>
<dbReference type="GO" id="GO:0031119">
    <property type="term" value="P:tRNA pseudouridine synthesis"/>
    <property type="evidence" value="ECO:0007669"/>
    <property type="project" value="UniProtKB-UniRule"/>
</dbReference>
<reference evidence="10" key="1">
    <citation type="submission" date="2016-04" db="EMBL/GenBank/DDBJ databases">
        <title>Draft genome sequence of Paludibacter jiangxiensis strain NM7.</title>
        <authorList>
            <person name="Qiu Y."/>
            <person name="Matsuura N."/>
            <person name="Ohashi A."/>
            <person name="Tourlousse M.D."/>
            <person name="Sekiguchi Y."/>
        </authorList>
    </citation>
    <scope>NUCLEOTIDE SEQUENCE [LARGE SCALE GENOMIC DNA]</scope>
    <source>
        <strain evidence="10">NM7</strain>
    </source>
</reference>
<dbReference type="InterPro" id="IPR020095">
    <property type="entry name" value="PsdUridine_synth_TruA_C"/>
</dbReference>